<protein>
    <submittedName>
        <fullName evidence="1">Uncharacterized protein</fullName>
    </submittedName>
</protein>
<dbReference type="AlphaFoldDB" id="X1G9D8"/>
<name>X1G9D8_9ZZZZ</name>
<organism evidence="1">
    <name type="scientific">marine sediment metagenome</name>
    <dbReference type="NCBI Taxonomy" id="412755"/>
    <lineage>
        <taxon>unclassified sequences</taxon>
        <taxon>metagenomes</taxon>
        <taxon>ecological metagenomes</taxon>
    </lineage>
</organism>
<reference evidence="1" key="1">
    <citation type="journal article" date="2014" name="Front. Microbiol.">
        <title>High frequency of phylogenetically diverse reductive dehalogenase-homologous genes in deep subseafloor sedimentary metagenomes.</title>
        <authorList>
            <person name="Kawai M."/>
            <person name="Futagami T."/>
            <person name="Toyoda A."/>
            <person name="Takaki Y."/>
            <person name="Nishi S."/>
            <person name="Hori S."/>
            <person name="Arai W."/>
            <person name="Tsubouchi T."/>
            <person name="Morono Y."/>
            <person name="Uchiyama I."/>
            <person name="Ito T."/>
            <person name="Fujiyama A."/>
            <person name="Inagaki F."/>
            <person name="Takami H."/>
        </authorList>
    </citation>
    <scope>NUCLEOTIDE SEQUENCE</scope>
    <source>
        <strain evidence="1">Expedition CK06-06</strain>
    </source>
</reference>
<comment type="caution">
    <text evidence="1">The sequence shown here is derived from an EMBL/GenBank/DDBJ whole genome shotgun (WGS) entry which is preliminary data.</text>
</comment>
<accession>X1G9D8</accession>
<gene>
    <name evidence="1" type="ORF">S03H2_40174</name>
</gene>
<evidence type="ECO:0000313" key="1">
    <source>
        <dbReference type="EMBL" id="GAH54506.1"/>
    </source>
</evidence>
<feature type="non-terminal residue" evidence="1">
    <location>
        <position position="116"/>
    </location>
</feature>
<proteinExistence type="predicted"/>
<dbReference type="EMBL" id="BARU01024891">
    <property type="protein sequence ID" value="GAH54506.1"/>
    <property type="molecule type" value="Genomic_DNA"/>
</dbReference>
<sequence length="116" mass="13074">MGHFDNIIIRPQTGEVTSAGVGTIYQDLPEKGYLSTLMVDLAAVVAFSTDPGLDIWNIFTKFEVLVDGSKVVKSYDAKQLRALAHYWGMDLSQLGWYERHDTSGDKTWWNFPILFG</sequence>